<dbReference type="Proteomes" id="UP001168821">
    <property type="component" value="Unassembled WGS sequence"/>
</dbReference>
<evidence type="ECO:0000313" key="3">
    <source>
        <dbReference type="Proteomes" id="UP001168821"/>
    </source>
</evidence>
<evidence type="ECO:0000256" key="1">
    <source>
        <dbReference type="SAM" id="MobiDB-lite"/>
    </source>
</evidence>
<dbReference type="AlphaFoldDB" id="A0AA38MRL1"/>
<gene>
    <name evidence="2" type="ORF">Zmor_000266</name>
</gene>
<dbReference type="EMBL" id="JALNTZ010000001">
    <property type="protein sequence ID" value="KAJ3664718.1"/>
    <property type="molecule type" value="Genomic_DNA"/>
</dbReference>
<protein>
    <submittedName>
        <fullName evidence="2">Uncharacterized protein</fullName>
    </submittedName>
</protein>
<keyword evidence="3" id="KW-1185">Reference proteome</keyword>
<evidence type="ECO:0000313" key="2">
    <source>
        <dbReference type="EMBL" id="KAJ3664718.1"/>
    </source>
</evidence>
<feature type="region of interest" description="Disordered" evidence="1">
    <location>
        <begin position="49"/>
        <end position="95"/>
    </location>
</feature>
<comment type="caution">
    <text evidence="2">The sequence shown here is derived from an EMBL/GenBank/DDBJ whole genome shotgun (WGS) entry which is preliminary data.</text>
</comment>
<organism evidence="2 3">
    <name type="scientific">Zophobas morio</name>
    <dbReference type="NCBI Taxonomy" id="2755281"/>
    <lineage>
        <taxon>Eukaryota</taxon>
        <taxon>Metazoa</taxon>
        <taxon>Ecdysozoa</taxon>
        <taxon>Arthropoda</taxon>
        <taxon>Hexapoda</taxon>
        <taxon>Insecta</taxon>
        <taxon>Pterygota</taxon>
        <taxon>Neoptera</taxon>
        <taxon>Endopterygota</taxon>
        <taxon>Coleoptera</taxon>
        <taxon>Polyphaga</taxon>
        <taxon>Cucujiformia</taxon>
        <taxon>Tenebrionidae</taxon>
        <taxon>Zophobas</taxon>
    </lineage>
</organism>
<reference evidence="2" key="1">
    <citation type="journal article" date="2023" name="G3 (Bethesda)">
        <title>Whole genome assemblies of Zophobas morio and Tenebrio molitor.</title>
        <authorList>
            <person name="Kaur S."/>
            <person name="Stinson S.A."/>
            <person name="diCenzo G.C."/>
        </authorList>
    </citation>
    <scope>NUCLEOTIDE SEQUENCE</scope>
    <source>
        <strain evidence="2">QUZm001</strain>
    </source>
</reference>
<proteinExistence type="predicted"/>
<name>A0AA38MRL1_9CUCU</name>
<sequence>MPFTPRSMHFPLRLQTHPSLHPVHHNKQKSLLEHNPLISASSLSFYQSLPNPPTFQHTSPPKSRKCTQTAQKLRNSPLTYSSAPDQPPTLHRPRTPLTTLGVISTLRTTFWCNRSKTFHATKIDGSFVATPPTPRLRTAPGPTAISTRK</sequence>
<feature type="compositionally biased region" description="Low complexity" evidence="1">
    <location>
        <begin position="135"/>
        <end position="149"/>
    </location>
</feature>
<feature type="compositionally biased region" description="Polar residues" evidence="1">
    <location>
        <begin position="49"/>
        <end position="84"/>
    </location>
</feature>
<accession>A0AA38MRL1</accession>
<feature type="region of interest" description="Disordered" evidence="1">
    <location>
        <begin position="128"/>
        <end position="149"/>
    </location>
</feature>